<accession>A0A484PY39</accession>
<evidence type="ECO:0000256" key="5">
    <source>
        <dbReference type="ARBA" id="ARBA00023136"/>
    </source>
</evidence>
<keyword evidence="4 6" id="KW-1133">Transmembrane helix</keyword>
<evidence type="ECO:0000313" key="8">
    <source>
        <dbReference type="EMBL" id="VFR30793.1"/>
    </source>
</evidence>
<dbReference type="AlphaFoldDB" id="A0A484PY39"/>
<proteinExistence type="inferred from homology"/>
<dbReference type="Pfam" id="PF04138">
    <property type="entry name" value="GtrA_DPMS_TM"/>
    <property type="match status" value="1"/>
</dbReference>
<feature type="domain" description="GtrA/DPMS transmembrane" evidence="7">
    <location>
        <begin position="2"/>
        <end position="114"/>
    </location>
</feature>
<comment type="similarity">
    <text evidence="2">Belongs to the GtrA family.</text>
</comment>
<feature type="transmembrane region" description="Helical" evidence="6">
    <location>
        <begin position="61"/>
        <end position="80"/>
    </location>
</feature>
<comment type="subcellular location">
    <subcellularLocation>
        <location evidence="1">Membrane</location>
        <topology evidence="1">Multi-pass membrane protein</topology>
    </subcellularLocation>
</comment>
<evidence type="ECO:0000259" key="7">
    <source>
        <dbReference type="Pfam" id="PF04138"/>
    </source>
</evidence>
<dbReference type="PANTHER" id="PTHR38459:SF1">
    <property type="entry name" value="PROPHAGE BACTOPRENOL-LINKED GLUCOSE TRANSLOCASE HOMOLOG"/>
    <property type="match status" value="1"/>
</dbReference>
<evidence type="ECO:0000256" key="2">
    <source>
        <dbReference type="ARBA" id="ARBA00009399"/>
    </source>
</evidence>
<sequence>MYGGIGLISNGAGYLVYLGLTGMGAPPKLAMSCLYGIGVLIGFFGNRKLTFSHQGKMGHAAWRFFVAHLGGYLINLSLLLSFSDWIGYPHQWVQAIAIFIVAAYLFVAMRVFVFRTRYDR</sequence>
<dbReference type="InterPro" id="IPR051401">
    <property type="entry name" value="GtrA_CellWall_Glycosyl"/>
</dbReference>
<feature type="transmembrane region" description="Helical" evidence="6">
    <location>
        <begin position="29"/>
        <end position="49"/>
    </location>
</feature>
<evidence type="ECO:0000256" key="6">
    <source>
        <dbReference type="SAM" id="Phobius"/>
    </source>
</evidence>
<protein>
    <submittedName>
        <fullName evidence="8">Possible (AF025396) ORF15x3 [Listonella anguillarum]</fullName>
    </submittedName>
</protein>
<dbReference type="EMBL" id="CAADHY010000027">
    <property type="protein sequence ID" value="VFR30793.1"/>
    <property type="molecule type" value="Genomic_DNA"/>
</dbReference>
<name>A0A484PY39_9ZZZZ</name>
<evidence type="ECO:0000256" key="1">
    <source>
        <dbReference type="ARBA" id="ARBA00004141"/>
    </source>
</evidence>
<dbReference type="GO" id="GO:0005886">
    <property type="term" value="C:plasma membrane"/>
    <property type="evidence" value="ECO:0007669"/>
    <property type="project" value="TreeGrafter"/>
</dbReference>
<keyword evidence="3 6" id="KW-0812">Transmembrane</keyword>
<dbReference type="PANTHER" id="PTHR38459">
    <property type="entry name" value="PROPHAGE BACTOPRENOL-LINKED GLUCOSE TRANSLOCASE HOMOLOG"/>
    <property type="match status" value="1"/>
</dbReference>
<feature type="transmembrane region" description="Helical" evidence="6">
    <location>
        <begin position="92"/>
        <end position="113"/>
    </location>
</feature>
<reference evidence="8" key="1">
    <citation type="submission" date="2019-03" db="EMBL/GenBank/DDBJ databases">
        <authorList>
            <person name="Danneels B."/>
        </authorList>
    </citation>
    <scope>NUCLEOTIDE SEQUENCE</scope>
</reference>
<keyword evidence="5 6" id="KW-0472">Membrane</keyword>
<evidence type="ECO:0000256" key="4">
    <source>
        <dbReference type="ARBA" id="ARBA00022989"/>
    </source>
</evidence>
<dbReference type="GO" id="GO:0000271">
    <property type="term" value="P:polysaccharide biosynthetic process"/>
    <property type="evidence" value="ECO:0007669"/>
    <property type="project" value="InterPro"/>
</dbReference>
<gene>
    <name evidence="8" type="ORF">AMP9_4636</name>
</gene>
<evidence type="ECO:0000256" key="3">
    <source>
        <dbReference type="ARBA" id="ARBA00022692"/>
    </source>
</evidence>
<dbReference type="InterPro" id="IPR007267">
    <property type="entry name" value="GtrA_DPMS_TM"/>
</dbReference>
<organism evidence="8">
    <name type="scientific">plant metagenome</name>
    <dbReference type="NCBI Taxonomy" id="1297885"/>
    <lineage>
        <taxon>unclassified sequences</taxon>
        <taxon>metagenomes</taxon>
        <taxon>organismal metagenomes</taxon>
    </lineage>
</organism>